<proteinExistence type="predicted"/>
<dbReference type="EMBL" id="SNRY01000446">
    <property type="protein sequence ID" value="KAA6340629.1"/>
    <property type="molecule type" value="Genomic_DNA"/>
</dbReference>
<accession>A0A5J4S3I3</accession>
<organism evidence="1">
    <name type="scientific">termite gut metagenome</name>
    <dbReference type="NCBI Taxonomy" id="433724"/>
    <lineage>
        <taxon>unclassified sequences</taxon>
        <taxon>metagenomes</taxon>
        <taxon>organismal metagenomes</taxon>
    </lineage>
</organism>
<evidence type="ECO:0000313" key="1">
    <source>
        <dbReference type="EMBL" id="KAA6340629.1"/>
    </source>
</evidence>
<gene>
    <name evidence="1" type="ORF">EZS27_011518</name>
</gene>
<comment type="caution">
    <text evidence="1">The sequence shown here is derived from an EMBL/GenBank/DDBJ whole genome shotgun (WGS) entry which is preliminary data.</text>
</comment>
<dbReference type="AlphaFoldDB" id="A0A5J4S3I3"/>
<dbReference type="InterPro" id="IPR053773">
    <property type="entry name" value="Vpar_1526-like"/>
</dbReference>
<dbReference type="NCBIfam" id="NF045477">
    <property type="entry name" value="LPO_1073_dom"/>
    <property type="match status" value="1"/>
</dbReference>
<protein>
    <submittedName>
        <fullName evidence="1">Uncharacterized protein</fullName>
    </submittedName>
</protein>
<reference evidence="1" key="1">
    <citation type="submission" date="2019-03" db="EMBL/GenBank/DDBJ databases">
        <title>Single cell metagenomics reveals metabolic interactions within the superorganism composed of flagellate Streblomastix strix and complex community of Bacteroidetes bacteria on its surface.</title>
        <authorList>
            <person name="Treitli S.C."/>
            <person name="Kolisko M."/>
            <person name="Husnik F."/>
            <person name="Keeling P."/>
            <person name="Hampl V."/>
        </authorList>
    </citation>
    <scope>NUCLEOTIDE SEQUENCE</scope>
    <source>
        <strain evidence="1">STM</strain>
    </source>
</reference>
<sequence>MVNDKITKQEGGENSTNLQGGTIIVNNGITYQDAKNIALDVFKSNYLELSEKAANTAKTRAEELIDDYIFKLQERTPEAINSMENPGMQYAVFTAQKEYAKTGDKELSDMLVDILVDRATQQERNLKQIVLDESLSIVPKLTSNQLDTLTIIFVF</sequence>
<name>A0A5J4S3I3_9ZZZZ</name>